<accession>A0A4Z0NMC8</accession>
<dbReference type="AlphaFoldDB" id="A0A4Z0NMC8"/>
<dbReference type="CDD" id="cd00082">
    <property type="entry name" value="HisKA"/>
    <property type="match status" value="1"/>
</dbReference>
<evidence type="ECO:0000256" key="5">
    <source>
        <dbReference type="ARBA" id="ARBA00022777"/>
    </source>
</evidence>
<dbReference type="RefSeq" id="WP_135416799.1">
    <property type="nucleotide sequence ID" value="NZ_SRLB01000013.1"/>
</dbReference>
<dbReference type="InterPro" id="IPR003594">
    <property type="entry name" value="HATPase_dom"/>
</dbReference>
<feature type="domain" description="Histidine kinase" evidence="7">
    <location>
        <begin position="33"/>
        <end position="242"/>
    </location>
</feature>
<dbReference type="Pfam" id="PF02518">
    <property type="entry name" value="HATPase_c"/>
    <property type="match status" value="1"/>
</dbReference>
<evidence type="ECO:0000256" key="4">
    <source>
        <dbReference type="ARBA" id="ARBA00022679"/>
    </source>
</evidence>
<dbReference type="GO" id="GO:0000155">
    <property type="term" value="F:phosphorelay sensor kinase activity"/>
    <property type="evidence" value="ECO:0007669"/>
    <property type="project" value="InterPro"/>
</dbReference>
<proteinExistence type="predicted"/>
<sequence>MHTTMAFPGGAAGSDALTRSEAARTALSRLLAIAGHDLKQPLQVALMAIDRAVRDGVAPRAAARLDLASDALQRLGRELDDLARSSQTADVPPRLQPVPLGPMLAGLQAEWRAYAETCGVKLTVRTTRLVAWTDPAMLATILRNLVGNAVKYARPGGRVVVGCRRRGARIEVTVLDDGAGIAPEKLATLFEAFDRAGRRDGAGLGLGLHIVRQTAQALTIPVGVRSVVGRGSAFTVSLPGADHEGPDARDA</sequence>
<dbReference type="Gene3D" id="1.10.287.130">
    <property type="match status" value="1"/>
</dbReference>
<organism evidence="8 9">
    <name type="scientific">Methylobacterium nonmethylotrophicum</name>
    <dbReference type="NCBI Taxonomy" id="1141884"/>
    <lineage>
        <taxon>Bacteria</taxon>
        <taxon>Pseudomonadati</taxon>
        <taxon>Pseudomonadota</taxon>
        <taxon>Alphaproteobacteria</taxon>
        <taxon>Hyphomicrobiales</taxon>
        <taxon>Methylobacteriaceae</taxon>
        <taxon>Methylobacterium</taxon>
    </lineage>
</organism>
<evidence type="ECO:0000313" key="8">
    <source>
        <dbReference type="EMBL" id="TGD97728.1"/>
    </source>
</evidence>
<dbReference type="Gene3D" id="3.30.565.10">
    <property type="entry name" value="Histidine kinase-like ATPase, C-terminal domain"/>
    <property type="match status" value="1"/>
</dbReference>
<dbReference type="EMBL" id="SRLB01000013">
    <property type="protein sequence ID" value="TGD97728.1"/>
    <property type="molecule type" value="Genomic_DNA"/>
</dbReference>
<dbReference type="SUPFAM" id="SSF47384">
    <property type="entry name" value="Homodimeric domain of signal transducing histidine kinase"/>
    <property type="match status" value="1"/>
</dbReference>
<protein>
    <recommendedName>
        <fullName evidence="2">histidine kinase</fullName>
        <ecNumber evidence="2">2.7.13.3</ecNumber>
    </recommendedName>
</protein>
<keyword evidence="4" id="KW-0808">Transferase</keyword>
<evidence type="ECO:0000256" key="1">
    <source>
        <dbReference type="ARBA" id="ARBA00000085"/>
    </source>
</evidence>
<name>A0A4Z0NMC8_9HYPH</name>
<keyword evidence="9" id="KW-1185">Reference proteome</keyword>
<keyword evidence="6" id="KW-0902">Two-component regulatory system</keyword>
<evidence type="ECO:0000256" key="3">
    <source>
        <dbReference type="ARBA" id="ARBA00022553"/>
    </source>
</evidence>
<evidence type="ECO:0000256" key="2">
    <source>
        <dbReference type="ARBA" id="ARBA00012438"/>
    </source>
</evidence>
<dbReference type="InterPro" id="IPR036097">
    <property type="entry name" value="HisK_dim/P_sf"/>
</dbReference>
<comment type="catalytic activity">
    <reaction evidence="1">
        <text>ATP + protein L-histidine = ADP + protein N-phospho-L-histidine.</text>
        <dbReference type="EC" id="2.7.13.3"/>
    </reaction>
</comment>
<reference evidence="8 9" key="1">
    <citation type="submission" date="2019-04" db="EMBL/GenBank/DDBJ databases">
        <authorList>
            <person name="Feng G."/>
            <person name="Zhu H."/>
        </authorList>
    </citation>
    <scope>NUCLEOTIDE SEQUENCE [LARGE SCALE GENOMIC DNA]</scope>
    <source>
        <strain evidence="8 9">6HR-1</strain>
    </source>
</reference>
<dbReference type="OrthoDB" id="315417at2"/>
<comment type="caution">
    <text evidence="8">The sequence shown here is derived from an EMBL/GenBank/DDBJ whole genome shotgun (WGS) entry which is preliminary data.</text>
</comment>
<dbReference type="InterPro" id="IPR003661">
    <property type="entry name" value="HisK_dim/P_dom"/>
</dbReference>
<dbReference type="PANTHER" id="PTHR43711:SF28">
    <property type="entry name" value="SENSOR HISTIDINE KINASE YXDK"/>
    <property type="match status" value="1"/>
</dbReference>
<keyword evidence="3" id="KW-0597">Phosphoprotein</keyword>
<evidence type="ECO:0000313" key="9">
    <source>
        <dbReference type="Proteomes" id="UP000297535"/>
    </source>
</evidence>
<dbReference type="Proteomes" id="UP000297535">
    <property type="component" value="Unassembled WGS sequence"/>
</dbReference>
<keyword evidence="5 8" id="KW-0418">Kinase</keyword>
<dbReference type="SMART" id="SM00387">
    <property type="entry name" value="HATPase_c"/>
    <property type="match status" value="1"/>
</dbReference>
<dbReference type="EC" id="2.7.13.3" evidence="2"/>
<dbReference type="InterPro" id="IPR004358">
    <property type="entry name" value="Sig_transdc_His_kin-like_C"/>
</dbReference>
<evidence type="ECO:0000259" key="7">
    <source>
        <dbReference type="PROSITE" id="PS50109"/>
    </source>
</evidence>
<dbReference type="PROSITE" id="PS50109">
    <property type="entry name" value="HIS_KIN"/>
    <property type="match status" value="1"/>
</dbReference>
<dbReference type="PRINTS" id="PR00344">
    <property type="entry name" value="BCTRLSENSOR"/>
</dbReference>
<dbReference type="InterPro" id="IPR036890">
    <property type="entry name" value="HATPase_C_sf"/>
</dbReference>
<dbReference type="SUPFAM" id="SSF55874">
    <property type="entry name" value="ATPase domain of HSP90 chaperone/DNA topoisomerase II/histidine kinase"/>
    <property type="match status" value="1"/>
</dbReference>
<dbReference type="InterPro" id="IPR005467">
    <property type="entry name" value="His_kinase_dom"/>
</dbReference>
<dbReference type="PANTHER" id="PTHR43711">
    <property type="entry name" value="TWO-COMPONENT HISTIDINE KINASE"/>
    <property type="match status" value="1"/>
</dbReference>
<evidence type="ECO:0000256" key="6">
    <source>
        <dbReference type="ARBA" id="ARBA00023012"/>
    </source>
</evidence>
<gene>
    <name evidence="8" type="ORF">EU555_19060</name>
</gene>
<dbReference type="InterPro" id="IPR050736">
    <property type="entry name" value="Sensor_HK_Regulatory"/>
</dbReference>